<dbReference type="PANTHER" id="PTHR13374:SF3">
    <property type="entry name" value="DET1 HOMOLOG"/>
    <property type="match status" value="1"/>
</dbReference>
<name>A0ABP0GDZ2_CLALP</name>
<evidence type="ECO:0008006" key="3">
    <source>
        <dbReference type="Google" id="ProtNLM"/>
    </source>
</evidence>
<dbReference type="Pfam" id="PF09737">
    <property type="entry name" value="Det1"/>
    <property type="match status" value="1"/>
</dbReference>
<reference evidence="1 2" key="1">
    <citation type="submission" date="2024-02" db="EMBL/GenBank/DDBJ databases">
        <authorList>
            <person name="Daric V."/>
            <person name="Darras S."/>
        </authorList>
    </citation>
    <scope>NUCLEOTIDE SEQUENCE [LARGE SCALE GENOMIC DNA]</scope>
</reference>
<dbReference type="Proteomes" id="UP001642483">
    <property type="component" value="Unassembled WGS sequence"/>
</dbReference>
<protein>
    <recommendedName>
        <fullName evidence="3">DET1 homolog</fullName>
    </recommendedName>
</protein>
<gene>
    <name evidence="1" type="ORF">CVLEPA_LOCUS22646</name>
</gene>
<sequence length="568" mass="65443">MSDFSNLSSHSNFKEVEFHCRTVSNQNLVHKLNRRETTAPKHGSQWVSMRAFYQCIIPNFTVVDVEKPPFFLRKFSPDGRHFIVFSADQTSVEVYEFKGCQAAENLLSSVTGEIFHENLKQSTHYKKFQQHVREKLFSKFFVLKYKIPVANEAQNLNRECSLFTDDGRYVLVVSAAITTVPTPDSQTGINYDIYSNNEALNPNPRYPLEDYALHSVNILNGTLRCSVPFKCDKIFLSHNQGLYLFKNVLAVLSVQHQNIYVFHVKEGNLVLMRSIGRFCFEDDRHTINAIQSRELDAVIIKPFHEKTFNSLKHRLLTFLYKQAANESKESLCRFFQRFSFLEDLRMWRMQLLDEDHVLIKYATSDVVSLRIPEPSAQPSFFVVYNLRDSKIIGAYENTSIKFLKIFEKNPGLFRGADVVRGQLQAACSDIYSSQIQQRFKETIINAKYGGHTEAVKRLLGQIPVPSQTHSPSPYLDLALFSYDDKWISPVERPKASGDYPIRFYSRKSGMLRFQIRAGMLPGNGNRSSARKLVAFTFHPHEPFAMSVQRINTDYVLNFHFRHVVSGDG</sequence>
<evidence type="ECO:0000313" key="2">
    <source>
        <dbReference type="Proteomes" id="UP001642483"/>
    </source>
</evidence>
<proteinExistence type="predicted"/>
<organism evidence="1 2">
    <name type="scientific">Clavelina lepadiformis</name>
    <name type="common">Light-bulb sea squirt</name>
    <name type="synonym">Ascidia lepadiformis</name>
    <dbReference type="NCBI Taxonomy" id="159417"/>
    <lineage>
        <taxon>Eukaryota</taxon>
        <taxon>Metazoa</taxon>
        <taxon>Chordata</taxon>
        <taxon>Tunicata</taxon>
        <taxon>Ascidiacea</taxon>
        <taxon>Aplousobranchia</taxon>
        <taxon>Clavelinidae</taxon>
        <taxon>Clavelina</taxon>
    </lineage>
</organism>
<dbReference type="InterPro" id="IPR019138">
    <property type="entry name" value="De-etiolated_protein_1_Det1"/>
</dbReference>
<comment type="caution">
    <text evidence="1">The sequence shown here is derived from an EMBL/GenBank/DDBJ whole genome shotgun (WGS) entry which is preliminary data.</text>
</comment>
<accession>A0ABP0GDZ2</accession>
<dbReference type="EMBL" id="CAWYQH010000112">
    <property type="protein sequence ID" value="CAK8689994.1"/>
    <property type="molecule type" value="Genomic_DNA"/>
</dbReference>
<evidence type="ECO:0000313" key="1">
    <source>
        <dbReference type="EMBL" id="CAK8689994.1"/>
    </source>
</evidence>
<dbReference type="PANTHER" id="PTHR13374">
    <property type="entry name" value="DET1 HOMOLOG DE-ETIOLATED-1 HOMOLOG"/>
    <property type="match status" value="1"/>
</dbReference>
<keyword evidence="2" id="KW-1185">Reference proteome</keyword>